<keyword evidence="1" id="KW-0812">Transmembrane</keyword>
<keyword evidence="3" id="KW-1185">Reference proteome</keyword>
<name>A0ABU8LGS6_9MICO</name>
<gene>
    <name evidence="2" type="ORF">WDU93_02420</name>
</gene>
<protein>
    <recommendedName>
        <fullName evidence="4">Integral membrane protein</fullName>
    </recommendedName>
</protein>
<evidence type="ECO:0000313" key="3">
    <source>
        <dbReference type="Proteomes" id="UP001366085"/>
    </source>
</evidence>
<feature type="transmembrane region" description="Helical" evidence="1">
    <location>
        <begin position="114"/>
        <end position="131"/>
    </location>
</feature>
<keyword evidence="1" id="KW-0472">Membrane</keyword>
<feature type="transmembrane region" description="Helical" evidence="1">
    <location>
        <begin position="36"/>
        <end position="55"/>
    </location>
</feature>
<dbReference type="RefSeq" id="WP_337316986.1">
    <property type="nucleotide sequence ID" value="NZ_JBBDGN010000001.1"/>
</dbReference>
<comment type="caution">
    <text evidence="2">The sequence shown here is derived from an EMBL/GenBank/DDBJ whole genome shotgun (WGS) entry which is preliminary data.</text>
</comment>
<evidence type="ECO:0000313" key="2">
    <source>
        <dbReference type="EMBL" id="MEJ1090534.1"/>
    </source>
</evidence>
<evidence type="ECO:0008006" key="4">
    <source>
        <dbReference type="Google" id="ProtNLM"/>
    </source>
</evidence>
<proteinExistence type="predicted"/>
<evidence type="ECO:0000256" key="1">
    <source>
        <dbReference type="SAM" id="Phobius"/>
    </source>
</evidence>
<reference evidence="2 3" key="1">
    <citation type="submission" date="2024-02" db="EMBL/GenBank/DDBJ databases">
        <authorList>
            <person name="Saticioglu I.B."/>
        </authorList>
    </citation>
    <scope>NUCLEOTIDE SEQUENCE [LARGE SCALE GENOMIC DNA]</scope>
    <source>
        <strain evidence="2 3">Mu-43</strain>
    </source>
</reference>
<organism evidence="2 3">
    <name type="scientific">Microbacterium istanbulense</name>
    <dbReference type="NCBI Taxonomy" id="3122049"/>
    <lineage>
        <taxon>Bacteria</taxon>
        <taxon>Bacillati</taxon>
        <taxon>Actinomycetota</taxon>
        <taxon>Actinomycetes</taxon>
        <taxon>Micrococcales</taxon>
        <taxon>Microbacteriaceae</taxon>
        <taxon>Microbacterium</taxon>
    </lineage>
</organism>
<dbReference type="EMBL" id="JBBDGN010000001">
    <property type="protein sequence ID" value="MEJ1090534.1"/>
    <property type="molecule type" value="Genomic_DNA"/>
</dbReference>
<dbReference type="Proteomes" id="UP001366085">
    <property type="component" value="Unassembled WGS sequence"/>
</dbReference>
<feature type="transmembrane region" description="Helical" evidence="1">
    <location>
        <begin position="62"/>
        <end position="84"/>
    </location>
</feature>
<keyword evidence="1" id="KW-1133">Transmembrane helix</keyword>
<sequence>MRPTRRAHLIRGSLAASIATFVALASHVWVGGAMPGMLGVAVPWVLSVMVCTLLAGRRLSLLRLSASVLLSQALFHVLFVLGTITPQAGPTAHDHGAPILLPATGAAAFVPEDAGMWLAHVAAAVCTIALLHRGERTVQALSVLAAELVAWARRLIIVPVPAPSPVGVRRRWAITRAPLRRDPLLSALRRRGPPLRLI</sequence>
<feature type="transmembrane region" description="Helical" evidence="1">
    <location>
        <begin position="12"/>
        <end position="30"/>
    </location>
</feature>
<accession>A0ABU8LGS6</accession>